<evidence type="ECO:0000259" key="4">
    <source>
        <dbReference type="PROSITE" id="PS51077"/>
    </source>
</evidence>
<name>A0A2Z5A8Y8_9PSED</name>
<dbReference type="InterPro" id="IPR050707">
    <property type="entry name" value="HTH_MetabolicPath_Reg"/>
</dbReference>
<dbReference type="SUPFAM" id="SSF46785">
    <property type="entry name" value="Winged helix' DNA-binding domain"/>
    <property type="match status" value="1"/>
</dbReference>
<gene>
    <name evidence="6" type="ORF">CE139_16070</name>
</gene>
<dbReference type="GO" id="GO:0045892">
    <property type="term" value="P:negative regulation of DNA-templated transcription"/>
    <property type="evidence" value="ECO:0007669"/>
    <property type="project" value="TreeGrafter"/>
</dbReference>
<dbReference type="InterPro" id="IPR005471">
    <property type="entry name" value="Tscrpt_reg_IclR_N"/>
</dbReference>
<dbReference type="Gene3D" id="3.30.450.40">
    <property type="match status" value="1"/>
</dbReference>
<dbReference type="EMBL" id="CP022198">
    <property type="protein sequence ID" value="AXA67265.1"/>
    <property type="molecule type" value="Genomic_DNA"/>
</dbReference>
<evidence type="ECO:0000259" key="5">
    <source>
        <dbReference type="PROSITE" id="PS51078"/>
    </source>
</evidence>
<dbReference type="InterPro" id="IPR036390">
    <property type="entry name" value="WH_DNA-bd_sf"/>
</dbReference>
<keyword evidence="2" id="KW-0238">DNA-binding</keyword>
<dbReference type="InterPro" id="IPR029016">
    <property type="entry name" value="GAF-like_dom_sf"/>
</dbReference>
<evidence type="ECO:0000256" key="1">
    <source>
        <dbReference type="ARBA" id="ARBA00023015"/>
    </source>
</evidence>
<evidence type="ECO:0000256" key="3">
    <source>
        <dbReference type="ARBA" id="ARBA00023163"/>
    </source>
</evidence>
<dbReference type="Gene3D" id="1.10.10.10">
    <property type="entry name" value="Winged helix-like DNA-binding domain superfamily/Winged helix DNA-binding domain"/>
    <property type="match status" value="1"/>
</dbReference>
<dbReference type="PANTHER" id="PTHR30136:SF33">
    <property type="entry name" value="TRANSCRIPTIONAL REGULATORY PROTEIN"/>
    <property type="match status" value="1"/>
</dbReference>
<accession>A0A2Z5A8Y8</accession>
<dbReference type="InterPro" id="IPR014757">
    <property type="entry name" value="Tscrpt_reg_IclR_C"/>
</dbReference>
<dbReference type="STRING" id="47885.APT59_12325"/>
<dbReference type="PROSITE" id="PS51078">
    <property type="entry name" value="ICLR_ED"/>
    <property type="match status" value="1"/>
</dbReference>
<sequence>MTTQPFHQVEHAVAEPNAADMPGQGKAPANRSLERGLDVLRAFRPGTEYLTNGDLSDLLGLAKSTVSRLIQTLVRTGFLDYDGGRSAYRLAPTFLGLAHAMHQGSSLLQAASPLMIKVARQHQVNVSLAAADRDEMIYLESIRLSQRKTPRNDLVGQRLPMDITSLGRACLAGLGEAQRETLIATFCARRCEARRAPLEQEIRAALASVRSKGYCLAAWQPEVVAIATPLGLPGYRTHALNISLATPLSEAEIEERYAGVLLELAREIRAACGGDPGGLK</sequence>
<dbReference type="RefSeq" id="WP_208691438.1">
    <property type="nucleotide sequence ID" value="NZ_CP022198.1"/>
</dbReference>
<dbReference type="GO" id="GO:0003677">
    <property type="term" value="F:DNA binding"/>
    <property type="evidence" value="ECO:0007669"/>
    <property type="project" value="UniProtKB-KW"/>
</dbReference>
<dbReference type="PROSITE" id="PS51077">
    <property type="entry name" value="HTH_ICLR"/>
    <property type="match status" value="1"/>
</dbReference>
<evidence type="ECO:0000313" key="6">
    <source>
        <dbReference type="EMBL" id="AXA67265.1"/>
    </source>
</evidence>
<keyword evidence="3" id="KW-0804">Transcription</keyword>
<feature type="domain" description="HTH iclR-type" evidence="4">
    <location>
        <begin position="30"/>
        <end position="92"/>
    </location>
</feature>
<feature type="domain" description="IclR-ED" evidence="5">
    <location>
        <begin position="93"/>
        <end position="274"/>
    </location>
</feature>
<protein>
    <submittedName>
        <fullName evidence="6">IclR family transcriptional regulator</fullName>
    </submittedName>
</protein>
<organism evidence="6 7">
    <name type="scientific">Pseudomonas oryzihabitans</name>
    <dbReference type="NCBI Taxonomy" id="47885"/>
    <lineage>
        <taxon>Bacteria</taxon>
        <taxon>Pseudomonadati</taxon>
        <taxon>Pseudomonadota</taxon>
        <taxon>Gammaproteobacteria</taxon>
        <taxon>Pseudomonadales</taxon>
        <taxon>Pseudomonadaceae</taxon>
        <taxon>Pseudomonas</taxon>
    </lineage>
</organism>
<dbReference type="Pfam" id="PF01614">
    <property type="entry name" value="IclR_C"/>
    <property type="match status" value="1"/>
</dbReference>
<dbReference type="Proteomes" id="UP000250579">
    <property type="component" value="Chromosome"/>
</dbReference>
<reference evidence="6 7" key="1">
    <citation type="submission" date="2017-06" db="EMBL/GenBank/DDBJ databases">
        <title>Evolution towards high GC content and high-temperature stress adaptation in endophytic Pseudomonas oryzihabitans impacted its plant-growth promoting traits.</title>
        <authorList>
            <person name="Nascimento F.X."/>
        </authorList>
    </citation>
    <scope>NUCLEOTIDE SEQUENCE [LARGE SCALE GENOMIC DNA]</scope>
    <source>
        <strain evidence="6 7">MS8</strain>
    </source>
</reference>
<dbReference type="SMART" id="SM00346">
    <property type="entry name" value="HTH_ICLR"/>
    <property type="match status" value="1"/>
</dbReference>
<evidence type="ECO:0000256" key="2">
    <source>
        <dbReference type="ARBA" id="ARBA00023125"/>
    </source>
</evidence>
<keyword evidence="1" id="KW-0805">Transcription regulation</keyword>
<proteinExistence type="predicted"/>
<dbReference type="InterPro" id="IPR036388">
    <property type="entry name" value="WH-like_DNA-bd_sf"/>
</dbReference>
<dbReference type="GO" id="GO:0003700">
    <property type="term" value="F:DNA-binding transcription factor activity"/>
    <property type="evidence" value="ECO:0007669"/>
    <property type="project" value="TreeGrafter"/>
</dbReference>
<dbReference type="PANTHER" id="PTHR30136">
    <property type="entry name" value="HELIX-TURN-HELIX TRANSCRIPTIONAL REGULATOR, ICLR FAMILY"/>
    <property type="match status" value="1"/>
</dbReference>
<dbReference type="AlphaFoldDB" id="A0A2Z5A8Y8"/>
<dbReference type="Pfam" id="PF09339">
    <property type="entry name" value="HTH_IclR"/>
    <property type="match status" value="1"/>
</dbReference>
<dbReference type="SUPFAM" id="SSF55781">
    <property type="entry name" value="GAF domain-like"/>
    <property type="match status" value="1"/>
</dbReference>
<evidence type="ECO:0000313" key="7">
    <source>
        <dbReference type="Proteomes" id="UP000250579"/>
    </source>
</evidence>